<gene>
    <name evidence="4" type="ORF">BJ878DRAFT_516455</name>
</gene>
<evidence type="ECO:0008006" key="6">
    <source>
        <dbReference type="Google" id="ProtNLM"/>
    </source>
</evidence>
<name>A0A9P8CD14_9HELO</name>
<dbReference type="InterPro" id="IPR004046">
    <property type="entry name" value="GST_C"/>
</dbReference>
<comment type="caution">
    <text evidence="4">The sequence shown here is derived from an EMBL/GenBank/DDBJ whole genome shotgun (WGS) entry which is preliminary data.</text>
</comment>
<evidence type="ECO:0000259" key="2">
    <source>
        <dbReference type="PROSITE" id="PS50404"/>
    </source>
</evidence>
<evidence type="ECO:0000256" key="1">
    <source>
        <dbReference type="ARBA" id="ARBA00007409"/>
    </source>
</evidence>
<dbReference type="SUPFAM" id="SSF47616">
    <property type="entry name" value="GST C-terminal domain-like"/>
    <property type="match status" value="1"/>
</dbReference>
<dbReference type="Pfam" id="PF13409">
    <property type="entry name" value="GST_N_2"/>
    <property type="match status" value="1"/>
</dbReference>
<dbReference type="InterPro" id="IPR004045">
    <property type="entry name" value="Glutathione_S-Trfase_N"/>
</dbReference>
<dbReference type="PANTHER" id="PTHR44051">
    <property type="entry name" value="GLUTATHIONE S-TRANSFERASE-RELATED"/>
    <property type="match status" value="1"/>
</dbReference>
<evidence type="ECO:0000313" key="4">
    <source>
        <dbReference type="EMBL" id="KAG9242262.1"/>
    </source>
</evidence>
<dbReference type="Pfam" id="PF00043">
    <property type="entry name" value="GST_C"/>
    <property type="match status" value="1"/>
</dbReference>
<dbReference type="PROSITE" id="PS50404">
    <property type="entry name" value="GST_NTER"/>
    <property type="match status" value="1"/>
</dbReference>
<dbReference type="CDD" id="cd03046">
    <property type="entry name" value="GST_N_GTT1_like"/>
    <property type="match status" value="1"/>
</dbReference>
<dbReference type="EMBL" id="MU254094">
    <property type="protein sequence ID" value="KAG9242262.1"/>
    <property type="molecule type" value="Genomic_DNA"/>
</dbReference>
<comment type="similarity">
    <text evidence="1">Belongs to the GST superfamily.</text>
</comment>
<organism evidence="4 5">
    <name type="scientific">Calycina marina</name>
    <dbReference type="NCBI Taxonomy" id="1763456"/>
    <lineage>
        <taxon>Eukaryota</taxon>
        <taxon>Fungi</taxon>
        <taxon>Dikarya</taxon>
        <taxon>Ascomycota</taxon>
        <taxon>Pezizomycotina</taxon>
        <taxon>Leotiomycetes</taxon>
        <taxon>Helotiales</taxon>
        <taxon>Pezizellaceae</taxon>
        <taxon>Calycina</taxon>
    </lineage>
</organism>
<dbReference type="InterPro" id="IPR036249">
    <property type="entry name" value="Thioredoxin-like_sf"/>
</dbReference>
<evidence type="ECO:0000313" key="5">
    <source>
        <dbReference type="Proteomes" id="UP000887226"/>
    </source>
</evidence>
<dbReference type="Proteomes" id="UP000887226">
    <property type="component" value="Unassembled WGS sequence"/>
</dbReference>
<dbReference type="PANTHER" id="PTHR44051:SF9">
    <property type="entry name" value="GLUTATHIONE S-TRANSFERASE 1"/>
    <property type="match status" value="1"/>
</dbReference>
<feature type="domain" description="GST N-terminal" evidence="2">
    <location>
        <begin position="10"/>
        <end position="93"/>
    </location>
</feature>
<dbReference type="Gene3D" id="3.40.30.10">
    <property type="entry name" value="Glutaredoxin"/>
    <property type="match status" value="1"/>
</dbReference>
<dbReference type="SFLD" id="SFLDG00358">
    <property type="entry name" value="Main_(cytGST)"/>
    <property type="match status" value="1"/>
</dbReference>
<protein>
    <recommendedName>
        <fullName evidence="6">Glutathione S-transferase</fullName>
    </recommendedName>
</protein>
<reference evidence="4" key="1">
    <citation type="journal article" date="2021" name="IMA Fungus">
        <title>Genomic characterization of three marine fungi, including Emericellopsis atlantica sp. nov. with signatures of a generalist lifestyle and marine biomass degradation.</title>
        <authorList>
            <person name="Hagestad O.C."/>
            <person name="Hou L."/>
            <person name="Andersen J.H."/>
            <person name="Hansen E.H."/>
            <person name="Altermark B."/>
            <person name="Li C."/>
            <person name="Kuhnert E."/>
            <person name="Cox R.J."/>
            <person name="Crous P.W."/>
            <person name="Spatafora J.W."/>
            <person name="Lail K."/>
            <person name="Amirebrahimi M."/>
            <person name="Lipzen A."/>
            <person name="Pangilinan J."/>
            <person name="Andreopoulos W."/>
            <person name="Hayes R.D."/>
            <person name="Ng V."/>
            <person name="Grigoriev I.V."/>
            <person name="Jackson S.A."/>
            <person name="Sutton T.D.S."/>
            <person name="Dobson A.D.W."/>
            <person name="Rama T."/>
        </authorList>
    </citation>
    <scope>NUCLEOTIDE SEQUENCE</scope>
    <source>
        <strain evidence="4">TRa3180A</strain>
    </source>
</reference>
<sequence>MASSDTKSPESLVTLHHLNDSQSQRILWLLEELETPYNLCLYSRDEKTKRAPPELKAIHPLGKSPLLELPDKRVISESSAIIAYLLRTGDPARRFAAHDLVQDEVLTSFAGATLGPVNGIETLFDIAEKHTPWPLKLIARTVRGGIQKVFTGAELENGLRYLEDELGEKTWFNGDELGRCDVMLSWPLDIQAQRGWVDFPARFPKLAVWRARILEREAWKRGIEKGNTYDLMSW</sequence>
<dbReference type="InterPro" id="IPR040079">
    <property type="entry name" value="Glutathione_S-Trfase"/>
</dbReference>
<dbReference type="PROSITE" id="PS50405">
    <property type="entry name" value="GST_CTER"/>
    <property type="match status" value="1"/>
</dbReference>
<keyword evidence="5" id="KW-1185">Reference proteome</keyword>
<dbReference type="AlphaFoldDB" id="A0A9P8CD14"/>
<proteinExistence type="inferred from homology"/>
<dbReference type="OrthoDB" id="2309723at2759"/>
<dbReference type="InterPro" id="IPR010987">
    <property type="entry name" value="Glutathione-S-Trfase_C-like"/>
</dbReference>
<dbReference type="Gene3D" id="1.20.1050.10">
    <property type="match status" value="1"/>
</dbReference>
<evidence type="ECO:0000259" key="3">
    <source>
        <dbReference type="PROSITE" id="PS50405"/>
    </source>
</evidence>
<accession>A0A9P8CD14</accession>
<dbReference type="SFLD" id="SFLDS00019">
    <property type="entry name" value="Glutathione_Transferase_(cytos"/>
    <property type="match status" value="1"/>
</dbReference>
<dbReference type="InterPro" id="IPR036282">
    <property type="entry name" value="Glutathione-S-Trfase_C_sf"/>
</dbReference>
<dbReference type="SUPFAM" id="SSF52833">
    <property type="entry name" value="Thioredoxin-like"/>
    <property type="match status" value="1"/>
</dbReference>
<feature type="domain" description="GST C-terminal" evidence="3">
    <location>
        <begin position="96"/>
        <end position="231"/>
    </location>
</feature>